<dbReference type="OrthoDB" id="2547276at2"/>
<evidence type="ECO:0000256" key="6">
    <source>
        <dbReference type="ARBA" id="ARBA00023163"/>
    </source>
</evidence>
<name>A0A2Y9TZ26_9GAMM</name>
<keyword evidence="6" id="KW-0804">Transcription</keyword>
<evidence type="ECO:0000313" key="10">
    <source>
        <dbReference type="EMBL" id="AWH88709.1"/>
    </source>
</evidence>
<evidence type="ECO:0000256" key="5">
    <source>
        <dbReference type="ARBA" id="ARBA00023159"/>
    </source>
</evidence>
<keyword evidence="2" id="KW-0677">Repeat</keyword>
<dbReference type="PANTHER" id="PTHR46796">
    <property type="entry name" value="HTH-TYPE TRANSCRIPTIONAL ACTIVATOR RHAS-RELATED"/>
    <property type="match status" value="1"/>
</dbReference>
<dbReference type="PRINTS" id="PR00032">
    <property type="entry name" value="HTHARAC"/>
</dbReference>
<evidence type="ECO:0000256" key="3">
    <source>
        <dbReference type="ARBA" id="ARBA00023015"/>
    </source>
</evidence>
<organism evidence="10 11">
    <name type="scientific">Limnobaculum parvum</name>
    <dbReference type="NCBI Taxonomy" id="2172103"/>
    <lineage>
        <taxon>Bacteria</taxon>
        <taxon>Pseudomonadati</taxon>
        <taxon>Pseudomonadota</taxon>
        <taxon>Gammaproteobacteria</taxon>
        <taxon>Enterobacterales</taxon>
        <taxon>Budviciaceae</taxon>
        <taxon>Limnobaculum</taxon>
    </lineage>
</organism>
<dbReference type="EMBL" id="CP029185">
    <property type="protein sequence ID" value="AWH88709.1"/>
    <property type="molecule type" value="Genomic_DNA"/>
</dbReference>
<dbReference type="Pfam" id="PF02311">
    <property type="entry name" value="AraC_binding"/>
    <property type="match status" value="1"/>
</dbReference>
<dbReference type="RefSeq" id="WP_108900766.1">
    <property type="nucleotide sequence ID" value="NZ_CP029185.2"/>
</dbReference>
<dbReference type="PROSITE" id="PS01124">
    <property type="entry name" value="HTH_ARAC_FAMILY_2"/>
    <property type="match status" value="1"/>
</dbReference>
<keyword evidence="1" id="KW-0963">Cytoplasm</keyword>
<dbReference type="Pfam" id="PF12833">
    <property type="entry name" value="HTH_18"/>
    <property type="match status" value="1"/>
</dbReference>
<evidence type="ECO:0000256" key="7">
    <source>
        <dbReference type="ARBA" id="ARBA00023308"/>
    </source>
</evidence>
<dbReference type="InterPro" id="IPR014710">
    <property type="entry name" value="RmlC-like_jellyroll"/>
</dbReference>
<dbReference type="NCBIfam" id="NF010028">
    <property type="entry name" value="PRK13503.1"/>
    <property type="match status" value="1"/>
</dbReference>
<evidence type="ECO:0000259" key="9">
    <source>
        <dbReference type="PROSITE" id="PS01124"/>
    </source>
</evidence>
<dbReference type="SUPFAM" id="SSF46689">
    <property type="entry name" value="Homeodomain-like"/>
    <property type="match status" value="1"/>
</dbReference>
<dbReference type="InterPro" id="IPR020449">
    <property type="entry name" value="Tscrpt_reg_AraC-type_HTH"/>
</dbReference>
<dbReference type="AlphaFoldDB" id="A0A2Y9TZ26"/>
<dbReference type="InterPro" id="IPR047220">
    <property type="entry name" value="RhaR_RhaS-like_N"/>
</dbReference>
<dbReference type="InterPro" id="IPR011051">
    <property type="entry name" value="RmlC_Cupin_sf"/>
</dbReference>
<keyword evidence="3" id="KW-0805">Transcription regulation</keyword>
<dbReference type="InterPro" id="IPR018060">
    <property type="entry name" value="HTH_AraC"/>
</dbReference>
<evidence type="ECO:0000256" key="1">
    <source>
        <dbReference type="ARBA" id="ARBA00022490"/>
    </source>
</evidence>
<dbReference type="SUPFAM" id="SSF51182">
    <property type="entry name" value="RmlC-like cupins"/>
    <property type="match status" value="1"/>
</dbReference>
<reference evidence="10 11" key="1">
    <citation type="journal article" date="2019" name="Int. J. Syst. Evol. Microbiol.">
        <title>Limnobaculum parvum gen. nov., sp. nov., isolated from a freshwater lake.</title>
        <authorList>
            <person name="Baek C."/>
            <person name="Shin S.K."/>
            <person name="Yi H."/>
        </authorList>
    </citation>
    <scope>NUCLEOTIDE SEQUENCE [LARGE SCALE GENOMIC DNA]</scope>
    <source>
        <strain evidence="10 11">HYN0051</strain>
    </source>
</reference>
<dbReference type="InterPro" id="IPR018062">
    <property type="entry name" value="HTH_AraC-typ_CS"/>
</dbReference>
<dbReference type="KEGG" id="lpv:HYN51_09145"/>
<dbReference type="Gene3D" id="2.60.120.10">
    <property type="entry name" value="Jelly Rolls"/>
    <property type="match status" value="1"/>
</dbReference>
<accession>A0A2Y9TZ26</accession>
<dbReference type="GO" id="GO:0003700">
    <property type="term" value="F:DNA-binding transcription factor activity"/>
    <property type="evidence" value="ECO:0007669"/>
    <property type="project" value="InterPro"/>
</dbReference>
<keyword evidence="4" id="KW-0238">DNA-binding</keyword>
<evidence type="ECO:0000256" key="4">
    <source>
        <dbReference type="ARBA" id="ARBA00023125"/>
    </source>
</evidence>
<keyword evidence="11" id="KW-1185">Reference proteome</keyword>
<dbReference type="SMART" id="SM00342">
    <property type="entry name" value="HTH_ARAC"/>
    <property type="match status" value="1"/>
</dbReference>
<protein>
    <recommendedName>
        <fullName evidence="8">Arabinose operon regulatory protein</fullName>
    </recommendedName>
</protein>
<feature type="domain" description="HTH araC/xylS-type" evidence="9">
    <location>
        <begin position="174"/>
        <end position="272"/>
    </location>
</feature>
<dbReference type="InterPro" id="IPR009057">
    <property type="entry name" value="Homeodomain-like_sf"/>
</dbReference>
<sequence length="275" mass="31532">MTLLKSDGFFASDASTVAIESRAPQCAFPEHSHDFYEIVLVEHGSGVHIFNDTPYALCSGTVCFVRDKDHHQFENVDNLHLTNVLYRSPKNFRFLTDIEAWLPGSHPQQQSHWQINSSALKKAKNCIDCLQTSANSSELEDIASSEGLFLQLLMLLRQSCFETVKQDSREACVGALLNWLRNNYSEEVNWEELADSFSLALRTMHRQVKQATGMTPQRYLNRLRLLEARRRLFQSDDNITDIAYACGFSDSNNFSVQFRREFSLSPLQMRNTINH</sequence>
<evidence type="ECO:0000313" key="11">
    <source>
        <dbReference type="Proteomes" id="UP000244908"/>
    </source>
</evidence>
<dbReference type="CDD" id="cd06977">
    <property type="entry name" value="cupin_RhaR_RhaS-like_N"/>
    <property type="match status" value="1"/>
</dbReference>
<keyword evidence="7" id="KW-0684">Rhamnose metabolism</keyword>
<dbReference type="Gene3D" id="1.10.10.60">
    <property type="entry name" value="Homeodomain-like"/>
    <property type="match status" value="1"/>
</dbReference>
<dbReference type="Proteomes" id="UP000244908">
    <property type="component" value="Chromosome"/>
</dbReference>
<dbReference type="GO" id="GO:0043565">
    <property type="term" value="F:sequence-specific DNA binding"/>
    <property type="evidence" value="ECO:0007669"/>
    <property type="project" value="InterPro"/>
</dbReference>
<keyword evidence="5" id="KW-0010">Activator</keyword>
<evidence type="ECO:0000256" key="2">
    <source>
        <dbReference type="ARBA" id="ARBA00022737"/>
    </source>
</evidence>
<evidence type="ECO:0000256" key="8">
    <source>
        <dbReference type="ARBA" id="ARBA00044978"/>
    </source>
</evidence>
<dbReference type="PANTHER" id="PTHR46796:SF13">
    <property type="entry name" value="HTH-TYPE TRANSCRIPTIONAL ACTIVATOR RHAS"/>
    <property type="match status" value="1"/>
</dbReference>
<proteinExistence type="predicted"/>
<dbReference type="PROSITE" id="PS00041">
    <property type="entry name" value="HTH_ARAC_FAMILY_1"/>
    <property type="match status" value="1"/>
</dbReference>
<dbReference type="InterPro" id="IPR050204">
    <property type="entry name" value="AraC_XylS_family_regulators"/>
</dbReference>
<dbReference type="InterPro" id="IPR003313">
    <property type="entry name" value="AraC-bd"/>
</dbReference>
<gene>
    <name evidence="10" type="ORF">HYN51_09145</name>
</gene>